<dbReference type="EMBL" id="KZ819285">
    <property type="protein sequence ID" value="PWO00542.1"/>
    <property type="molecule type" value="Genomic_DNA"/>
</dbReference>
<evidence type="ECO:0000259" key="2">
    <source>
        <dbReference type="Pfam" id="PF25907"/>
    </source>
</evidence>
<name>A0A316ZGA8_9BASI</name>
<keyword evidence="4" id="KW-1185">Reference proteome</keyword>
<dbReference type="RefSeq" id="XP_025600820.1">
    <property type="nucleotide sequence ID" value="XM_025741597.1"/>
</dbReference>
<dbReference type="SUPFAM" id="SSF52833">
    <property type="entry name" value="Thioredoxin-like"/>
    <property type="match status" value="1"/>
</dbReference>
<evidence type="ECO:0000313" key="3">
    <source>
        <dbReference type="EMBL" id="PWO00542.1"/>
    </source>
</evidence>
<dbReference type="GeneID" id="37269141"/>
<dbReference type="InterPro" id="IPR036282">
    <property type="entry name" value="Glutathione-S-Trfase_C_sf"/>
</dbReference>
<protein>
    <submittedName>
        <fullName evidence="3">Uncharacterized protein</fullName>
    </submittedName>
</protein>
<sequence>MSKPQVIVYGYNASPFYQKLLSVLAVLRVEHAICATPPVMPRPMLSEELGITYRRIPVMAIDGEVYCDTSIAIEELDARFGGRQGHGKSLFAVHGTLQKRLVAHWSDREVFMLAAGLIPLQALSKEFIEDRKGFAAAPIGKASPALSKSQLLTHLASLETMLSESASQYLMGTETPQYLDLGAAFALHWLRTGLKAVPELLPLDGNGPYPKVLAWLTAVDGYVNSCRSGKPPRISSSDAADAIAKAGAAAVQKVQDAAGVSASDPTGLQKGDVVEVTPRDSGRVPQRGALLALSDRRITLRVDGKRGPVLVHFPRAFFDVRVPKEQAKL</sequence>
<dbReference type="Pfam" id="PF25907">
    <property type="entry name" value="DUF7962"/>
    <property type="match status" value="1"/>
</dbReference>
<organism evidence="3 4">
    <name type="scientific">Tilletiopsis washingtonensis</name>
    <dbReference type="NCBI Taxonomy" id="58919"/>
    <lineage>
        <taxon>Eukaryota</taxon>
        <taxon>Fungi</taxon>
        <taxon>Dikarya</taxon>
        <taxon>Basidiomycota</taxon>
        <taxon>Ustilaginomycotina</taxon>
        <taxon>Exobasidiomycetes</taxon>
        <taxon>Entylomatales</taxon>
        <taxon>Entylomatales incertae sedis</taxon>
        <taxon>Tilletiopsis</taxon>
    </lineage>
</organism>
<evidence type="ECO:0000259" key="1">
    <source>
        <dbReference type="Pfam" id="PF13417"/>
    </source>
</evidence>
<dbReference type="Pfam" id="PF13417">
    <property type="entry name" value="GST_N_3"/>
    <property type="match status" value="1"/>
</dbReference>
<dbReference type="SUPFAM" id="SSF47616">
    <property type="entry name" value="GST C-terminal domain-like"/>
    <property type="match status" value="1"/>
</dbReference>
<feature type="domain" description="GST N-terminal" evidence="1">
    <location>
        <begin position="9"/>
        <end position="83"/>
    </location>
</feature>
<accession>A0A316ZGA8</accession>
<dbReference type="Gene3D" id="3.40.30.110">
    <property type="match status" value="2"/>
</dbReference>
<evidence type="ECO:0000313" key="4">
    <source>
        <dbReference type="Proteomes" id="UP000245946"/>
    </source>
</evidence>
<dbReference type="STRING" id="58919.A0A316ZGA8"/>
<reference evidence="3 4" key="1">
    <citation type="journal article" date="2018" name="Mol. Biol. Evol.">
        <title>Broad Genomic Sampling Reveals a Smut Pathogenic Ancestry of the Fungal Clade Ustilaginomycotina.</title>
        <authorList>
            <person name="Kijpornyongpan T."/>
            <person name="Mondo S.J."/>
            <person name="Barry K."/>
            <person name="Sandor L."/>
            <person name="Lee J."/>
            <person name="Lipzen A."/>
            <person name="Pangilinan J."/>
            <person name="LaButti K."/>
            <person name="Hainaut M."/>
            <person name="Henrissat B."/>
            <person name="Grigoriev I.V."/>
            <person name="Spatafora J.W."/>
            <person name="Aime M.C."/>
        </authorList>
    </citation>
    <scope>NUCLEOTIDE SEQUENCE [LARGE SCALE GENOMIC DNA]</scope>
    <source>
        <strain evidence="3 4">MCA 4186</strain>
    </source>
</reference>
<proteinExistence type="predicted"/>
<gene>
    <name evidence="3" type="ORF">FA09DRAFT_327959</name>
</gene>
<feature type="domain" description="DUF7962" evidence="2">
    <location>
        <begin position="124"/>
        <end position="222"/>
    </location>
</feature>
<dbReference type="InterPro" id="IPR036249">
    <property type="entry name" value="Thioredoxin-like_sf"/>
</dbReference>
<dbReference type="AlphaFoldDB" id="A0A316ZGA8"/>
<dbReference type="InterPro" id="IPR058268">
    <property type="entry name" value="DUF7962"/>
</dbReference>
<dbReference type="Proteomes" id="UP000245946">
    <property type="component" value="Unassembled WGS sequence"/>
</dbReference>
<dbReference type="InterPro" id="IPR004045">
    <property type="entry name" value="Glutathione_S-Trfase_N"/>
</dbReference>
<dbReference type="OrthoDB" id="202840at2759"/>